<dbReference type="HOGENOM" id="CLU_2669211_0_0_10"/>
<sequence>MIYDVGYRASGNTSYIIYHTFFTPMQELIIFLIFAVAIAYLGNRAYQSFSAKKAGCGKGCGCATDTRASVRTAGK</sequence>
<evidence type="ECO:0000313" key="3">
    <source>
        <dbReference type="Proteomes" id="UP000002028"/>
    </source>
</evidence>
<gene>
    <name evidence="2" type="ordered locus">Slin_2271</name>
</gene>
<accession>D2QEP0</accession>
<dbReference type="EMBL" id="CP001769">
    <property type="protein sequence ID" value="ADB38292.1"/>
    <property type="molecule type" value="Genomic_DNA"/>
</dbReference>
<reference evidence="2 3" key="1">
    <citation type="journal article" date="2010" name="Stand. Genomic Sci.">
        <title>Complete genome sequence of Spirosoma linguale type strain (1).</title>
        <authorList>
            <person name="Lail K."/>
            <person name="Sikorski J."/>
            <person name="Saunders E."/>
            <person name="Lapidus A."/>
            <person name="Glavina Del Rio T."/>
            <person name="Copeland A."/>
            <person name="Tice H."/>
            <person name="Cheng J.-F."/>
            <person name="Lucas S."/>
            <person name="Nolan M."/>
            <person name="Bruce D."/>
            <person name="Goodwin L."/>
            <person name="Pitluck S."/>
            <person name="Ivanova N."/>
            <person name="Mavromatis K."/>
            <person name="Ovchinnikova G."/>
            <person name="Pati A."/>
            <person name="Chen A."/>
            <person name="Palaniappan K."/>
            <person name="Land M."/>
            <person name="Hauser L."/>
            <person name="Chang Y.-J."/>
            <person name="Jeffries C.D."/>
            <person name="Chain P."/>
            <person name="Brettin T."/>
            <person name="Detter J.C."/>
            <person name="Schuetze A."/>
            <person name="Rohde M."/>
            <person name="Tindall B.J."/>
            <person name="Goeker M."/>
            <person name="Bristow J."/>
            <person name="Eisen J.A."/>
            <person name="Markowitz V."/>
            <person name="Hugenholtz P."/>
            <person name="Kyrpides N.C."/>
            <person name="Klenk H.-P."/>
            <person name="Chen F."/>
        </authorList>
    </citation>
    <scope>NUCLEOTIDE SEQUENCE [LARGE SCALE GENOMIC DNA]</scope>
    <source>
        <strain evidence="3">ATCC 33905 / DSM 74 / LMG 10896 / Claus 1</strain>
    </source>
</reference>
<evidence type="ECO:0000313" key="2">
    <source>
        <dbReference type="EMBL" id="ADB38292.1"/>
    </source>
</evidence>
<dbReference type="Proteomes" id="UP000002028">
    <property type="component" value="Chromosome"/>
</dbReference>
<dbReference type="eggNOG" id="ENOG5033GZD">
    <property type="taxonomic scope" value="Bacteria"/>
</dbReference>
<keyword evidence="1" id="KW-0472">Membrane</keyword>
<protein>
    <recommendedName>
        <fullName evidence="4">FeoB-associated Cys-rich membrane protein</fullName>
    </recommendedName>
</protein>
<proteinExistence type="predicted"/>
<organism evidence="2 3">
    <name type="scientific">Spirosoma linguale (strain ATCC 33905 / DSM 74 / LMG 10896 / Claus 1)</name>
    <dbReference type="NCBI Taxonomy" id="504472"/>
    <lineage>
        <taxon>Bacteria</taxon>
        <taxon>Pseudomonadati</taxon>
        <taxon>Bacteroidota</taxon>
        <taxon>Cytophagia</taxon>
        <taxon>Cytophagales</taxon>
        <taxon>Cytophagaceae</taxon>
        <taxon>Spirosoma</taxon>
    </lineage>
</organism>
<feature type="transmembrane region" description="Helical" evidence="1">
    <location>
        <begin position="16"/>
        <end position="42"/>
    </location>
</feature>
<evidence type="ECO:0000256" key="1">
    <source>
        <dbReference type="SAM" id="Phobius"/>
    </source>
</evidence>
<dbReference type="Pfam" id="PF12669">
    <property type="entry name" value="FeoB_associated"/>
    <property type="match status" value="1"/>
</dbReference>
<evidence type="ECO:0008006" key="4">
    <source>
        <dbReference type="Google" id="ProtNLM"/>
    </source>
</evidence>
<keyword evidence="3" id="KW-1185">Reference proteome</keyword>
<dbReference type="AlphaFoldDB" id="D2QEP0"/>
<name>D2QEP0_SPILD</name>
<keyword evidence="1" id="KW-1133">Transmembrane helix</keyword>
<dbReference type="KEGG" id="sli:Slin_2271"/>
<dbReference type="STRING" id="504472.Slin_2271"/>
<keyword evidence="1" id="KW-0812">Transmembrane</keyword>